<dbReference type="Gene3D" id="3.10.290.10">
    <property type="entry name" value="RNA-binding S4 domain"/>
    <property type="match status" value="1"/>
</dbReference>
<dbReference type="EC" id="5.4.99.-" evidence="9"/>
<dbReference type="PROSITE" id="PS01129">
    <property type="entry name" value="PSI_RLU"/>
    <property type="match status" value="1"/>
</dbReference>
<dbReference type="SUPFAM" id="SSF55120">
    <property type="entry name" value="Pseudouridine synthase"/>
    <property type="match status" value="1"/>
</dbReference>
<evidence type="ECO:0000256" key="4">
    <source>
        <dbReference type="ARBA" id="ARBA00022552"/>
    </source>
</evidence>
<dbReference type="EMBL" id="WJPP01000001">
    <property type="protein sequence ID" value="MRH77285.1"/>
    <property type="molecule type" value="Genomic_DNA"/>
</dbReference>
<organism evidence="11 12">
    <name type="scientific">Spiribacter salilacus</name>
    <dbReference type="NCBI Taxonomy" id="2664894"/>
    <lineage>
        <taxon>Bacteria</taxon>
        <taxon>Pseudomonadati</taxon>
        <taxon>Pseudomonadota</taxon>
        <taxon>Gammaproteobacteria</taxon>
        <taxon>Chromatiales</taxon>
        <taxon>Ectothiorhodospiraceae</taxon>
        <taxon>Spiribacter</taxon>
    </lineage>
</organism>
<dbReference type="Pfam" id="PF01479">
    <property type="entry name" value="S4"/>
    <property type="match status" value="1"/>
</dbReference>
<dbReference type="InterPro" id="IPR020103">
    <property type="entry name" value="PsdUridine_synth_cat_dom_sf"/>
</dbReference>
<feature type="domain" description="RNA-binding S4" evidence="10">
    <location>
        <begin position="16"/>
        <end position="75"/>
    </location>
</feature>
<dbReference type="CDD" id="cd02869">
    <property type="entry name" value="PseudoU_synth_RluA_like"/>
    <property type="match status" value="1"/>
</dbReference>
<dbReference type="GO" id="GO:0003723">
    <property type="term" value="F:RNA binding"/>
    <property type="evidence" value="ECO:0007669"/>
    <property type="project" value="UniProtKB-KW"/>
</dbReference>
<dbReference type="InterPro" id="IPR006225">
    <property type="entry name" value="PsdUridine_synth_RluC/D"/>
</dbReference>
<comment type="catalytic activity">
    <reaction evidence="1">
        <text>uridine(955/2504/2580) in 23S rRNA = pseudouridine(955/2504/2580) in 23S rRNA</text>
        <dbReference type="Rhea" id="RHEA:42528"/>
        <dbReference type="Rhea" id="RHEA-COMP:10099"/>
        <dbReference type="Rhea" id="RHEA-COMP:10100"/>
        <dbReference type="ChEBI" id="CHEBI:65314"/>
        <dbReference type="ChEBI" id="CHEBI:65315"/>
        <dbReference type="EC" id="5.4.99.24"/>
    </reaction>
</comment>
<evidence type="ECO:0000256" key="1">
    <source>
        <dbReference type="ARBA" id="ARBA00000381"/>
    </source>
</evidence>
<evidence type="ECO:0000256" key="2">
    <source>
        <dbReference type="ARBA" id="ARBA00002876"/>
    </source>
</evidence>
<dbReference type="InterPro" id="IPR050188">
    <property type="entry name" value="RluA_PseudoU_synthase"/>
</dbReference>
<evidence type="ECO:0000256" key="3">
    <source>
        <dbReference type="ARBA" id="ARBA00010876"/>
    </source>
</evidence>
<proteinExistence type="inferred from homology"/>
<evidence type="ECO:0000313" key="11">
    <source>
        <dbReference type="EMBL" id="MRH77285.1"/>
    </source>
</evidence>
<dbReference type="InterPro" id="IPR006145">
    <property type="entry name" value="PsdUridine_synth_RsuA/RluA"/>
</dbReference>
<evidence type="ECO:0000256" key="7">
    <source>
        <dbReference type="PIRSR" id="PIRSR606225-1"/>
    </source>
</evidence>
<dbReference type="InterPro" id="IPR036986">
    <property type="entry name" value="S4_RNA-bd_sf"/>
</dbReference>
<dbReference type="GO" id="GO:0160141">
    <property type="term" value="F:23S rRNA pseudouridine(955/2504/2580) synthase activity"/>
    <property type="evidence" value="ECO:0007669"/>
    <property type="project" value="UniProtKB-EC"/>
</dbReference>
<evidence type="ECO:0000259" key="10">
    <source>
        <dbReference type="SMART" id="SM00363"/>
    </source>
</evidence>
<comment type="catalytic activity">
    <reaction evidence="9">
        <text>a uridine in RNA = a pseudouridine in RNA</text>
        <dbReference type="Rhea" id="RHEA:48348"/>
        <dbReference type="Rhea" id="RHEA-COMP:12068"/>
        <dbReference type="Rhea" id="RHEA-COMP:12069"/>
        <dbReference type="ChEBI" id="CHEBI:65314"/>
        <dbReference type="ChEBI" id="CHEBI:65315"/>
    </reaction>
</comment>
<evidence type="ECO:0000256" key="8">
    <source>
        <dbReference type="PROSITE-ProRule" id="PRU00182"/>
    </source>
</evidence>
<dbReference type="Gene3D" id="3.30.2350.10">
    <property type="entry name" value="Pseudouridine synthase"/>
    <property type="match status" value="1"/>
</dbReference>
<feature type="active site" evidence="7">
    <location>
        <position position="138"/>
    </location>
</feature>
<dbReference type="SMART" id="SM00363">
    <property type="entry name" value="S4"/>
    <property type="match status" value="1"/>
</dbReference>
<dbReference type="NCBIfam" id="TIGR00005">
    <property type="entry name" value="rluA_subfam"/>
    <property type="match status" value="1"/>
</dbReference>
<comment type="caution">
    <text evidence="11">The sequence shown here is derived from an EMBL/GenBank/DDBJ whole genome shotgun (WGS) entry which is preliminary data.</text>
</comment>
<accession>A0A6N7QLB5</accession>
<keyword evidence="6 9" id="KW-0413">Isomerase</keyword>
<comment type="function">
    <text evidence="2">Responsible for synthesis of pseudouridine from uracil at positions 955, 2504 and 2580 in 23S ribosomal RNA.</text>
</comment>
<dbReference type="InterPro" id="IPR002942">
    <property type="entry name" value="S4_RNA-bd"/>
</dbReference>
<sequence length="308" mass="34578">MASVEYVVISEEFAGQRIDNYLLRILKGVPKTRIYRLLRKGEVRVNGGRIGPSYRLATDDKIRVPPVRRAEAEPITPSVRITDRLDAAILYEDDRLMVLNKPSGLAVHGGSGLAYGVIEALRDSRPDLPFLDLAHRLDRDTSGCLVIAKRRSALRRLNEAFKNHTVVKEYIALLHGEVKWQKKTVTVALKAVAGPGGERTMQPDETGLSARTDFFREAIYPGCSLVRVRLHTGRMHQIRAHAQYLGHPVVMDRRYGNPSADKRFRNLRLRRLFLHASRIQFEIDGGPPVDVAAPLPNELLATQKGLSQ</sequence>
<dbReference type="PROSITE" id="PS50889">
    <property type="entry name" value="S4"/>
    <property type="match status" value="1"/>
</dbReference>
<keyword evidence="5 8" id="KW-0694">RNA-binding</keyword>
<dbReference type="InterPro" id="IPR006224">
    <property type="entry name" value="PsdUridine_synth_RluA-like_CS"/>
</dbReference>
<gene>
    <name evidence="11" type="ORF">GH984_00970</name>
</gene>
<evidence type="ECO:0000256" key="9">
    <source>
        <dbReference type="RuleBase" id="RU362028"/>
    </source>
</evidence>
<reference evidence="11 12" key="1">
    <citation type="submission" date="2019-11" db="EMBL/GenBank/DDBJ databases">
        <authorList>
            <person name="Zhang X.Y."/>
        </authorList>
    </citation>
    <scope>NUCLEOTIDE SEQUENCE [LARGE SCALE GENOMIC DNA]</scope>
    <source>
        <strain evidence="11 12">C176</strain>
    </source>
</reference>
<evidence type="ECO:0000313" key="12">
    <source>
        <dbReference type="Proteomes" id="UP000433788"/>
    </source>
</evidence>
<comment type="similarity">
    <text evidence="3 9">Belongs to the pseudouridine synthase RluA family.</text>
</comment>
<dbReference type="GO" id="GO:0000455">
    <property type="term" value="P:enzyme-directed rRNA pseudouridine synthesis"/>
    <property type="evidence" value="ECO:0007669"/>
    <property type="project" value="TreeGrafter"/>
</dbReference>
<evidence type="ECO:0000256" key="6">
    <source>
        <dbReference type="ARBA" id="ARBA00023235"/>
    </source>
</evidence>
<dbReference type="CDD" id="cd00165">
    <property type="entry name" value="S4"/>
    <property type="match status" value="1"/>
</dbReference>
<dbReference type="PANTHER" id="PTHR21600">
    <property type="entry name" value="MITOCHONDRIAL RNA PSEUDOURIDINE SYNTHASE"/>
    <property type="match status" value="1"/>
</dbReference>
<keyword evidence="4" id="KW-0698">rRNA processing</keyword>
<dbReference type="AlphaFoldDB" id="A0A6N7QLB5"/>
<evidence type="ECO:0000256" key="5">
    <source>
        <dbReference type="ARBA" id="ARBA00022884"/>
    </source>
</evidence>
<dbReference type="RefSeq" id="WP_153718349.1">
    <property type="nucleotide sequence ID" value="NZ_WJPP01000001.1"/>
</dbReference>
<dbReference type="PANTHER" id="PTHR21600:SF92">
    <property type="entry name" value="RIBOSOMAL LARGE SUBUNIT PSEUDOURIDINE SYNTHASE C"/>
    <property type="match status" value="1"/>
</dbReference>
<name>A0A6N7QLB5_9GAMM</name>
<dbReference type="SUPFAM" id="SSF55174">
    <property type="entry name" value="Alpha-L RNA-binding motif"/>
    <property type="match status" value="1"/>
</dbReference>
<dbReference type="Proteomes" id="UP000433788">
    <property type="component" value="Unassembled WGS sequence"/>
</dbReference>
<dbReference type="Pfam" id="PF00849">
    <property type="entry name" value="PseudoU_synth_2"/>
    <property type="match status" value="1"/>
</dbReference>
<protein>
    <recommendedName>
        <fullName evidence="9">Pseudouridine synthase</fullName>
        <ecNumber evidence="9">5.4.99.-</ecNumber>
    </recommendedName>
</protein>
<keyword evidence="12" id="KW-1185">Reference proteome</keyword>